<organism evidence="11 12">
    <name type="scientific">Ascaris lumbricoides</name>
    <name type="common">Giant roundworm</name>
    <dbReference type="NCBI Taxonomy" id="6252"/>
    <lineage>
        <taxon>Eukaryota</taxon>
        <taxon>Metazoa</taxon>
        <taxon>Ecdysozoa</taxon>
        <taxon>Nematoda</taxon>
        <taxon>Chromadorea</taxon>
        <taxon>Rhabditida</taxon>
        <taxon>Spirurina</taxon>
        <taxon>Ascaridomorpha</taxon>
        <taxon>Ascaridoidea</taxon>
        <taxon>Ascarididae</taxon>
        <taxon>Ascaris</taxon>
    </lineage>
</organism>
<dbReference type="PROSITE" id="PS50105">
    <property type="entry name" value="SAM_DOMAIN"/>
    <property type="match status" value="1"/>
</dbReference>
<dbReference type="Pfam" id="PF00023">
    <property type="entry name" value="Ank"/>
    <property type="match status" value="1"/>
</dbReference>
<evidence type="ECO:0000256" key="8">
    <source>
        <dbReference type="PROSITE-ProRule" id="PRU00023"/>
    </source>
</evidence>
<keyword evidence="3" id="KW-0808">Transferase</keyword>
<feature type="coiled-coil region" evidence="9">
    <location>
        <begin position="326"/>
        <end position="360"/>
    </location>
</feature>
<protein>
    <recommendedName>
        <fullName evidence="1">NAD(+) ADP-ribosyltransferase</fullName>
        <ecNumber evidence="1">2.4.2.30</ecNumber>
    </recommendedName>
</protein>
<dbReference type="PANTHER" id="PTHR24171">
    <property type="entry name" value="ANKYRIN REPEAT DOMAIN-CONTAINING PROTEIN 39-RELATED"/>
    <property type="match status" value="1"/>
</dbReference>
<reference evidence="12" key="1">
    <citation type="submission" date="2017-02" db="UniProtKB">
        <authorList>
            <consortium name="WormBaseParasite"/>
        </authorList>
    </citation>
    <scope>IDENTIFICATION</scope>
</reference>
<keyword evidence="9" id="KW-0175">Coiled coil</keyword>
<dbReference type="InterPro" id="IPR036770">
    <property type="entry name" value="Ankyrin_rpt-contain_sf"/>
</dbReference>
<evidence type="ECO:0000256" key="7">
    <source>
        <dbReference type="ARBA" id="ARBA00033987"/>
    </source>
</evidence>
<dbReference type="PROSITE" id="PS50297">
    <property type="entry name" value="ANK_REP_REGION"/>
    <property type="match status" value="2"/>
</dbReference>
<dbReference type="InterPro" id="IPR001660">
    <property type="entry name" value="SAM"/>
</dbReference>
<dbReference type="PROSITE" id="PS50088">
    <property type="entry name" value="ANK_REPEAT"/>
    <property type="match status" value="3"/>
</dbReference>
<evidence type="ECO:0000256" key="3">
    <source>
        <dbReference type="ARBA" id="ARBA00022695"/>
    </source>
</evidence>
<dbReference type="EC" id="2.4.2.30" evidence="1"/>
<comment type="catalytic activity">
    <reaction evidence="7">
        <text>NAD(+) + (ADP-D-ribosyl)n-acceptor = nicotinamide + (ADP-D-ribosyl)n+1-acceptor + H(+).</text>
        <dbReference type="EC" id="2.4.2.30"/>
    </reaction>
</comment>
<keyword evidence="3" id="KW-0548">Nucleotidyltransferase</keyword>
<dbReference type="Pfam" id="PF00536">
    <property type="entry name" value="SAM_1"/>
    <property type="match status" value="1"/>
</dbReference>
<dbReference type="SUPFAM" id="SSF47769">
    <property type="entry name" value="SAM/Pointed domain"/>
    <property type="match status" value="1"/>
</dbReference>
<dbReference type="InterPro" id="IPR013761">
    <property type="entry name" value="SAM/pointed_sf"/>
</dbReference>
<keyword evidence="4" id="KW-0677">Repeat</keyword>
<dbReference type="Gene3D" id="1.25.40.20">
    <property type="entry name" value="Ankyrin repeat-containing domain"/>
    <property type="match status" value="2"/>
</dbReference>
<comment type="similarity">
    <text evidence="6">Belongs to the ARTD/PARP family.</text>
</comment>
<evidence type="ECO:0000256" key="4">
    <source>
        <dbReference type="ARBA" id="ARBA00022737"/>
    </source>
</evidence>
<name>A0A0M3HV07_ASCLU</name>
<feature type="repeat" description="ANK" evidence="8">
    <location>
        <begin position="77"/>
        <end position="109"/>
    </location>
</feature>
<dbReference type="GO" id="GO:0016779">
    <property type="term" value="F:nucleotidyltransferase activity"/>
    <property type="evidence" value="ECO:0007669"/>
    <property type="project" value="UniProtKB-KW"/>
</dbReference>
<evidence type="ECO:0000256" key="9">
    <source>
        <dbReference type="SAM" id="Coils"/>
    </source>
</evidence>
<keyword evidence="5 8" id="KW-0040">ANK repeat</keyword>
<proteinExistence type="inferred from homology"/>
<evidence type="ECO:0000256" key="2">
    <source>
        <dbReference type="ARBA" id="ARBA00022676"/>
    </source>
</evidence>
<feature type="repeat" description="ANK" evidence="8">
    <location>
        <begin position="143"/>
        <end position="175"/>
    </location>
</feature>
<dbReference type="Pfam" id="PF12796">
    <property type="entry name" value="Ank_2"/>
    <property type="match status" value="1"/>
</dbReference>
<dbReference type="Proteomes" id="UP000036681">
    <property type="component" value="Unplaced"/>
</dbReference>
<feature type="repeat" description="ANK" evidence="8">
    <location>
        <begin position="110"/>
        <end position="142"/>
    </location>
</feature>
<sequence length="422" mass="45965">MAAVRSVRFSDLPAVTHPASAPPEQAGCASVLLHPPRVYDDALYSPYDIYTAASIGDAEIVEAQLQSGFDPNRINTCGWTALMYSAYLGHELVCATLLKYGASVDVDNQRGQTALMLASACGNLSVVRLLLRKGAQVDKQDKSGSTALGHACACSQTSAAEALLEAGADPNIPDASGMTPTLTACSTGHELTIIALLQNDGDVKICNSKGEDGEALAFDNPKAIAIINDPPPVCSKKGESKKKANDITSLSELLSRLKLDKYVSIFEAENIDLKLFLELNDTELMELGVKAFGPRKKMLNAISRYHTDGTFLTSLEPEGRETSRNKDRAELRSEQVTNELMECQQQLAECQQELRKSRKVVTEQVKVLAAISEAGKQTRKLAYNMLEEIRHDGSFAHFEKDVLAIIRNIDEMSMKMTELPRV</sequence>
<dbReference type="WBParaSite" id="ALUE_0000670501-mRNA-1">
    <property type="protein sequence ID" value="ALUE_0000670501-mRNA-1"/>
    <property type="gene ID" value="ALUE_0000670501"/>
</dbReference>
<evidence type="ECO:0000259" key="10">
    <source>
        <dbReference type="PROSITE" id="PS50105"/>
    </source>
</evidence>
<evidence type="ECO:0000256" key="5">
    <source>
        <dbReference type="ARBA" id="ARBA00023043"/>
    </source>
</evidence>
<dbReference type="SUPFAM" id="SSF48403">
    <property type="entry name" value="Ankyrin repeat"/>
    <property type="match status" value="1"/>
</dbReference>
<dbReference type="SMART" id="SM00248">
    <property type="entry name" value="ANK"/>
    <property type="match status" value="5"/>
</dbReference>
<dbReference type="AlphaFoldDB" id="A0A0M3HV07"/>
<dbReference type="InterPro" id="IPR002110">
    <property type="entry name" value="Ankyrin_rpt"/>
</dbReference>
<feature type="domain" description="SAM" evidence="10">
    <location>
        <begin position="245"/>
        <end position="308"/>
    </location>
</feature>
<dbReference type="Gene3D" id="1.10.150.50">
    <property type="entry name" value="Transcription Factor, Ets-1"/>
    <property type="match status" value="1"/>
</dbReference>
<evidence type="ECO:0000313" key="12">
    <source>
        <dbReference type="WBParaSite" id="ALUE_0000670501-mRNA-1"/>
    </source>
</evidence>
<evidence type="ECO:0000256" key="6">
    <source>
        <dbReference type="ARBA" id="ARBA00024347"/>
    </source>
</evidence>
<accession>A0A0M3HV07</accession>
<keyword evidence="2" id="KW-0328">Glycosyltransferase</keyword>
<dbReference type="GO" id="GO:0003950">
    <property type="term" value="F:NAD+ poly-ADP-ribosyltransferase activity"/>
    <property type="evidence" value="ECO:0007669"/>
    <property type="project" value="UniProtKB-EC"/>
</dbReference>
<evidence type="ECO:0000256" key="1">
    <source>
        <dbReference type="ARBA" id="ARBA00012020"/>
    </source>
</evidence>
<evidence type="ECO:0000313" key="11">
    <source>
        <dbReference type="Proteomes" id="UP000036681"/>
    </source>
</evidence>
<dbReference type="SMART" id="SM00454">
    <property type="entry name" value="SAM"/>
    <property type="match status" value="1"/>
</dbReference>
<keyword evidence="11" id="KW-1185">Reference proteome</keyword>